<feature type="domain" description="Methyltransferase" evidence="5">
    <location>
        <begin position="115"/>
        <end position="228"/>
    </location>
</feature>
<dbReference type="InterPro" id="IPR051419">
    <property type="entry name" value="Lys/N-term_MeTrsfase_sf"/>
</dbReference>
<dbReference type="PANTHER" id="PTHR12176:SF83">
    <property type="entry name" value="CITRATE SYNTHASE-LYSINE N-METHYLTRANSFERASE CSKMT, MITOCHONDRIAL"/>
    <property type="match status" value="1"/>
</dbReference>
<evidence type="ECO:0000313" key="7">
    <source>
        <dbReference type="Proteomes" id="UP001474421"/>
    </source>
</evidence>
<dbReference type="AlphaFoldDB" id="A0AAW1AMV9"/>
<keyword evidence="2 6" id="KW-0489">Methyltransferase</keyword>
<comment type="similarity">
    <text evidence="1">Belongs to the methyltransferase superfamily.</text>
</comment>
<evidence type="ECO:0000256" key="4">
    <source>
        <dbReference type="SAM" id="MobiDB-lite"/>
    </source>
</evidence>
<gene>
    <name evidence="6" type="ORF">NXF25_018454</name>
</gene>
<dbReference type="SUPFAM" id="SSF53335">
    <property type="entry name" value="S-adenosyl-L-methionine-dependent methyltransferases"/>
    <property type="match status" value="1"/>
</dbReference>
<keyword evidence="3" id="KW-0808">Transferase</keyword>
<evidence type="ECO:0000313" key="6">
    <source>
        <dbReference type="EMBL" id="KAK9391124.1"/>
    </source>
</evidence>
<evidence type="ECO:0000256" key="1">
    <source>
        <dbReference type="ARBA" id="ARBA00008361"/>
    </source>
</evidence>
<dbReference type="CDD" id="cd02440">
    <property type="entry name" value="AdoMet_MTases"/>
    <property type="match status" value="1"/>
</dbReference>
<dbReference type="Pfam" id="PF13847">
    <property type="entry name" value="Methyltransf_31"/>
    <property type="match status" value="1"/>
</dbReference>
<feature type="region of interest" description="Disordered" evidence="4">
    <location>
        <begin position="273"/>
        <end position="293"/>
    </location>
</feature>
<proteinExistence type="inferred from homology"/>
<dbReference type="GO" id="GO:0032259">
    <property type="term" value="P:methylation"/>
    <property type="evidence" value="ECO:0007669"/>
    <property type="project" value="UniProtKB-KW"/>
</dbReference>
<name>A0AAW1AMV9_CROAD</name>
<reference evidence="6 7" key="1">
    <citation type="journal article" date="2024" name="Proc. Natl. Acad. Sci. U.S.A.">
        <title>The genetic regulatory architecture and epigenomic basis for age-related changes in rattlesnake venom.</title>
        <authorList>
            <person name="Hogan M.P."/>
            <person name="Holding M.L."/>
            <person name="Nystrom G.S."/>
            <person name="Colston T.J."/>
            <person name="Bartlett D.A."/>
            <person name="Mason A.J."/>
            <person name="Ellsworth S.A."/>
            <person name="Rautsaw R.M."/>
            <person name="Lawrence K.C."/>
            <person name="Strickland J.L."/>
            <person name="He B."/>
            <person name="Fraser P."/>
            <person name="Margres M.J."/>
            <person name="Gilbert D.M."/>
            <person name="Gibbs H.L."/>
            <person name="Parkinson C.L."/>
            <person name="Rokyta D.R."/>
        </authorList>
    </citation>
    <scope>NUCLEOTIDE SEQUENCE [LARGE SCALE GENOMIC DNA]</scope>
    <source>
        <strain evidence="6">DRR0105</strain>
    </source>
</reference>
<accession>A0AAW1AMV9</accession>
<dbReference type="PANTHER" id="PTHR12176">
    <property type="entry name" value="SAM-DEPENDENT METHYLTRANSFERASE SUPERFAMILY PROTEIN"/>
    <property type="match status" value="1"/>
</dbReference>
<dbReference type="EMBL" id="JAOTOJ010000019">
    <property type="protein sequence ID" value="KAK9391124.1"/>
    <property type="molecule type" value="Genomic_DNA"/>
</dbReference>
<dbReference type="Proteomes" id="UP001474421">
    <property type="component" value="Unassembled WGS sequence"/>
</dbReference>
<dbReference type="Gene3D" id="3.40.50.150">
    <property type="entry name" value="Vaccinia Virus protein VP39"/>
    <property type="match status" value="1"/>
</dbReference>
<evidence type="ECO:0000259" key="5">
    <source>
        <dbReference type="Pfam" id="PF13847"/>
    </source>
</evidence>
<keyword evidence="7" id="KW-1185">Reference proteome</keyword>
<evidence type="ECO:0000256" key="2">
    <source>
        <dbReference type="ARBA" id="ARBA00022603"/>
    </source>
</evidence>
<dbReference type="InterPro" id="IPR029063">
    <property type="entry name" value="SAM-dependent_MTases_sf"/>
</dbReference>
<protein>
    <submittedName>
        <fullName evidence="6">Methyltransferase-like 12 mitochondrial</fullName>
    </submittedName>
</protein>
<feature type="region of interest" description="Disordered" evidence="4">
    <location>
        <begin position="1"/>
        <end position="27"/>
    </location>
</feature>
<dbReference type="InterPro" id="IPR025714">
    <property type="entry name" value="Methyltranfer_dom"/>
</dbReference>
<evidence type="ECO:0000256" key="3">
    <source>
        <dbReference type="ARBA" id="ARBA00022679"/>
    </source>
</evidence>
<dbReference type="GO" id="GO:0008168">
    <property type="term" value="F:methyltransferase activity"/>
    <property type="evidence" value="ECO:0007669"/>
    <property type="project" value="UniProtKB-KW"/>
</dbReference>
<organism evidence="6 7">
    <name type="scientific">Crotalus adamanteus</name>
    <name type="common">Eastern diamondback rattlesnake</name>
    <dbReference type="NCBI Taxonomy" id="8729"/>
    <lineage>
        <taxon>Eukaryota</taxon>
        <taxon>Metazoa</taxon>
        <taxon>Chordata</taxon>
        <taxon>Craniata</taxon>
        <taxon>Vertebrata</taxon>
        <taxon>Euteleostomi</taxon>
        <taxon>Lepidosauria</taxon>
        <taxon>Squamata</taxon>
        <taxon>Bifurcata</taxon>
        <taxon>Unidentata</taxon>
        <taxon>Episquamata</taxon>
        <taxon>Toxicofera</taxon>
        <taxon>Serpentes</taxon>
        <taxon>Colubroidea</taxon>
        <taxon>Viperidae</taxon>
        <taxon>Crotalinae</taxon>
        <taxon>Crotalus</taxon>
    </lineage>
</organism>
<sequence>MTGEESDREGDSPYANAPPTAAGTARSALEKMAATKAAFAPKLKSLIQTLPASVAPYSAWTDDLLRNMDQREAWDRFYSQREKNGPPHLFDWFFGYKEISTFLGSILGGLPPGQARVLDVGCGTSSLGLELYRHSSVQVHICCLDFSSAALRGLARMLQDSPPPCHPLSELRCHLGDATKLSHLFALGSFHLILDKGTCDSALRGSPRRARQLVSECLRILSPEGCLVQISDEDPDARVPFLETAGGANIKVGEIANLNGIAYYAYTLSPRAPDPSEVGQPAKSARNPTGEQP</sequence>
<comment type="caution">
    <text evidence="6">The sequence shown here is derived from an EMBL/GenBank/DDBJ whole genome shotgun (WGS) entry which is preliminary data.</text>
</comment>